<evidence type="ECO:0000256" key="3">
    <source>
        <dbReference type="ARBA" id="ARBA00013133"/>
    </source>
</evidence>
<comment type="catalytic activity">
    <reaction evidence="7">
        <text>L-cysteine + O2 = 3-sulfino-L-alanine + H(+)</text>
        <dbReference type="Rhea" id="RHEA:20441"/>
        <dbReference type="ChEBI" id="CHEBI:15378"/>
        <dbReference type="ChEBI" id="CHEBI:15379"/>
        <dbReference type="ChEBI" id="CHEBI:35235"/>
        <dbReference type="ChEBI" id="CHEBI:61085"/>
        <dbReference type="EC" id="1.13.11.20"/>
    </reaction>
    <physiologicalReaction direction="left-to-right" evidence="7">
        <dbReference type="Rhea" id="RHEA:20442"/>
    </physiologicalReaction>
</comment>
<dbReference type="EMBL" id="OU503052">
    <property type="protein sequence ID" value="CAI9780660.1"/>
    <property type="molecule type" value="Genomic_DNA"/>
</dbReference>
<proteinExistence type="inferred from homology"/>
<protein>
    <recommendedName>
        <fullName evidence="3">cysteine dioxygenase</fullName>
        <ecNumber evidence="3">1.13.11.20</ecNumber>
    </recommendedName>
</protein>
<feature type="region of interest" description="Disordered" evidence="8">
    <location>
        <begin position="1"/>
        <end position="30"/>
    </location>
</feature>
<name>A0AAD2A8H0_9LAMI</name>
<evidence type="ECO:0000313" key="9">
    <source>
        <dbReference type="EMBL" id="CAI9780660.1"/>
    </source>
</evidence>
<accession>A0AAD2A8H0</accession>
<evidence type="ECO:0000256" key="5">
    <source>
        <dbReference type="ARBA" id="ARBA00023002"/>
    </source>
</evidence>
<evidence type="ECO:0000256" key="4">
    <source>
        <dbReference type="ARBA" id="ARBA00022723"/>
    </source>
</evidence>
<dbReference type="PANTHER" id="PTHR22966">
    <property type="entry name" value="2-AMINOETHANETHIOL DIOXYGENASE"/>
    <property type="match status" value="1"/>
</dbReference>
<organism evidence="9 10">
    <name type="scientific">Fraxinus pennsylvanica</name>
    <dbReference type="NCBI Taxonomy" id="56036"/>
    <lineage>
        <taxon>Eukaryota</taxon>
        <taxon>Viridiplantae</taxon>
        <taxon>Streptophyta</taxon>
        <taxon>Embryophyta</taxon>
        <taxon>Tracheophyta</taxon>
        <taxon>Spermatophyta</taxon>
        <taxon>Magnoliopsida</taxon>
        <taxon>eudicotyledons</taxon>
        <taxon>Gunneridae</taxon>
        <taxon>Pentapetalae</taxon>
        <taxon>asterids</taxon>
        <taxon>lamiids</taxon>
        <taxon>Lamiales</taxon>
        <taxon>Oleaceae</taxon>
        <taxon>Oleeae</taxon>
        <taxon>Fraxinus</taxon>
    </lineage>
</organism>
<evidence type="ECO:0000256" key="8">
    <source>
        <dbReference type="SAM" id="MobiDB-lite"/>
    </source>
</evidence>
<evidence type="ECO:0000256" key="1">
    <source>
        <dbReference type="ARBA" id="ARBA00001954"/>
    </source>
</evidence>
<evidence type="ECO:0000313" key="10">
    <source>
        <dbReference type="Proteomes" id="UP000834106"/>
    </source>
</evidence>
<dbReference type="AlphaFoldDB" id="A0AAD2A8H0"/>
<reference evidence="9" key="1">
    <citation type="submission" date="2023-05" db="EMBL/GenBank/DDBJ databases">
        <authorList>
            <person name="Huff M."/>
        </authorList>
    </citation>
    <scope>NUCLEOTIDE SEQUENCE</scope>
</reference>
<keyword evidence="4" id="KW-0479">Metal-binding</keyword>
<gene>
    <name evidence="9" type="ORF">FPE_LOCUS28090</name>
</gene>
<dbReference type="GO" id="GO:0046872">
    <property type="term" value="F:metal ion binding"/>
    <property type="evidence" value="ECO:0007669"/>
    <property type="project" value="UniProtKB-KW"/>
</dbReference>
<keyword evidence="6" id="KW-0408">Iron</keyword>
<evidence type="ECO:0000256" key="7">
    <source>
        <dbReference type="ARBA" id="ARBA00024284"/>
    </source>
</evidence>
<dbReference type="Proteomes" id="UP000834106">
    <property type="component" value="Chromosome 17"/>
</dbReference>
<dbReference type="PANTHER" id="PTHR22966:SF1">
    <property type="entry name" value="PLANT CYSTEINE OXIDASE 1"/>
    <property type="match status" value="1"/>
</dbReference>
<comment type="cofactor">
    <cofactor evidence="1">
        <name>Fe(2+)</name>
        <dbReference type="ChEBI" id="CHEBI:29033"/>
    </cofactor>
</comment>
<dbReference type="EC" id="1.13.11.20" evidence="3"/>
<sequence length="180" mass="19976">MGIEQNGSGGKVKGRNESKRNKRRQKKLSPVQKMYETCQEIFAYCEPGVVPAPEKIEKLAACLDTMTQADVGLKPNMPFLDDKRAPAITYLHLHECEKFSMQTSAEVKQAICVGTSVVEVRKFAGLGYLNYDHKRIISHYLLLLLFRFTPGIFLLSTSVGDGRNSGVRTVSNTASPLVPL</sequence>
<evidence type="ECO:0000256" key="6">
    <source>
        <dbReference type="ARBA" id="ARBA00023004"/>
    </source>
</evidence>
<keyword evidence="10" id="KW-1185">Reference proteome</keyword>
<dbReference type="GO" id="GO:0017172">
    <property type="term" value="F:cysteine dioxygenase activity"/>
    <property type="evidence" value="ECO:0007669"/>
    <property type="project" value="UniProtKB-EC"/>
</dbReference>
<evidence type="ECO:0000256" key="2">
    <source>
        <dbReference type="ARBA" id="ARBA00006622"/>
    </source>
</evidence>
<comment type="similarity">
    <text evidence="2">Belongs to the cysteine dioxygenase family.</text>
</comment>
<dbReference type="InterPro" id="IPR012864">
    <property type="entry name" value="PCO/ADO"/>
</dbReference>
<keyword evidence="5" id="KW-0560">Oxidoreductase</keyword>